<keyword evidence="1" id="KW-1133">Transmembrane helix</keyword>
<evidence type="ECO:0000256" key="1">
    <source>
        <dbReference type="SAM" id="Phobius"/>
    </source>
</evidence>
<evidence type="ECO:0000313" key="2">
    <source>
        <dbReference type="EMBL" id="KAJ6221500.1"/>
    </source>
</evidence>
<feature type="transmembrane region" description="Helical" evidence="1">
    <location>
        <begin position="65"/>
        <end position="90"/>
    </location>
</feature>
<gene>
    <name evidence="2" type="ORF">RDWZM_000045</name>
</gene>
<name>A0A9Q0RPE4_BLOTA</name>
<comment type="caution">
    <text evidence="2">The sequence shown here is derived from an EMBL/GenBank/DDBJ whole genome shotgun (WGS) entry which is preliminary data.</text>
</comment>
<keyword evidence="1" id="KW-0812">Transmembrane</keyword>
<dbReference type="OMA" id="INHYYEY"/>
<keyword evidence="1" id="KW-0472">Membrane</keyword>
<protein>
    <submittedName>
        <fullName evidence="2">Uncharacterized protein</fullName>
    </submittedName>
</protein>
<keyword evidence="3" id="KW-1185">Reference proteome</keyword>
<dbReference type="Proteomes" id="UP001142055">
    <property type="component" value="Chromosome 1"/>
</dbReference>
<dbReference type="AlphaFoldDB" id="A0A9Q0RPE4"/>
<proteinExistence type="predicted"/>
<evidence type="ECO:0000313" key="3">
    <source>
        <dbReference type="Proteomes" id="UP001142055"/>
    </source>
</evidence>
<accession>A0A9Q0RPE4</accession>
<sequence length="171" mass="20167">MRNYIRIYRTVWRDLDRYRRFYINCLRSILIQNRIIGYLLMVNLICFTPVNAFLIWSIIFGGIEFITSLLIIGVIIAQMTYIFGIHLLVVQYPKRIHLSSKILIAINSRMITSSIRIQERIRLTNDIMAINVTNRYGITYGTTQLVTAGTFLKQLLAFGNVRLYLNEYNRY</sequence>
<feature type="transmembrane region" description="Helical" evidence="1">
    <location>
        <begin position="36"/>
        <end position="59"/>
    </location>
</feature>
<organism evidence="2 3">
    <name type="scientific">Blomia tropicalis</name>
    <name type="common">Mite</name>
    <dbReference type="NCBI Taxonomy" id="40697"/>
    <lineage>
        <taxon>Eukaryota</taxon>
        <taxon>Metazoa</taxon>
        <taxon>Ecdysozoa</taxon>
        <taxon>Arthropoda</taxon>
        <taxon>Chelicerata</taxon>
        <taxon>Arachnida</taxon>
        <taxon>Acari</taxon>
        <taxon>Acariformes</taxon>
        <taxon>Sarcoptiformes</taxon>
        <taxon>Astigmata</taxon>
        <taxon>Glycyphagoidea</taxon>
        <taxon>Echimyopodidae</taxon>
        <taxon>Blomia</taxon>
    </lineage>
</organism>
<dbReference type="EMBL" id="JAPWDV010000001">
    <property type="protein sequence ID" value="KAJ6221500.1"/>
    <property type="molecule type" value="Genomic_DNA"/>
</dbReference>
<reference evidence="2" key="1">
    <citation type="submission" date="2022-12" db="EMBL/GenBank/DDBJ databases">
        <title>Genome assemblies of Blomia tropicalis.</title>
        <authorList>
            <person name="Cui Y."/>
        </authorList>
    </citation>
    <scope>NUCLEOTIDE SEQUENCE</scope>
    <source>
        <tissue evidence="2">Adult mites</tissue>
    </source>
</reference>